<evidence type="ECO:0000313" key="2">
    <source>
        <dbReference type="EMBL" id="KAF8714503.1"/>
    </source>
</evidence>
<dbReference type="Pfam" id="PF11160">
    <property type="entry name" value="Hva1_TUDOR"/>
    <property type="match status" value="1"/>
</dbReference>
<accession>A0A8H7M163</accession>
<evidence type="ECO:0000259" key="1">
    <source>
        <dbReference type="Pfam" id="PF11160"/>
    </source>
</evidence>
<dbReference type="EMBL" id="JACYCD010000009">
    <property type="protein sequence ID" value="KAF8714503.1"/>
    <property type="molecule type" value="Genomic_DNA"/>
</dbReference>
<dbReference type="OrthoDB" id="10052172at2759"/>
<name>A0A8H7M163_9AGAM</name>
<reference evidence="2" key="1">
    <citation type="submission" date="2020-09" db="EMBL/GenBank/DDBJ databases">
        <title>Comparative genome analyses of four rice-infecting Rhizoctonia solani isolates reveal extensive enrichment of homogalacturonan modification genes.</title>
        <authorList>
            <person name="Lee D.-Y."/>
            <person name="Jeon J."/>
            <person name="Kim K.-T."/>
            <person name="Cheong K."/>
            <person name="Song H."/>
            <person name="Choi G."/>
            <person name="Ko J."/>
            <person name="Opiyo S.O."/>
            <person name="Zuo S."/>
            <person name="Madhav S."/>
            <person name="Lee Y.-H."/>
            <person name="Wang G.-L."/>
        </authorList>
    </citation>
    <scope>NUCLEOTIDE SEQUENCE</scope>
    <source>
        <strain evidence="2">AG1-IA WGL</strain>
    </source>
</reference>
<feature type="domain" description="Hypervirulence associated protein TUDOR" evidence="1">
    <location>
        <begin position="7"/>
        <end position="77"/>
    </location>
</feature>
<gene>
    <name evidence="2" type="ORF">RHS03_00180</name>
</gene>
<feature type="non-terminal residue" evidence="2">
    <location>
        <position position="1"/>
    </location>
</feature>
<organism evidence="2 3">
    <name type="scientific">Rhizoctonia solani</name>
    <dbReference type="NCBI Taxonomy" id="456999"/>
    <lineage>
        <taxon>Eukaryota</taxon>
        <taxon>Fungi</taxon>
        <taxon>Dikarya</taxon>
        <taxon>Basidiomycota</taxon>
        <taxon>Agaricomycotina</taxon>
        <taxon>Agaricomycetes</taxon>
        <taxon>Cantharellales</taxon>
        <taxon>Ceratobasidiaceae</taxon>
        <taxon>Rhizoctonia</taxon>
    </lineage>
</organism>
<proteinExistence type="predicted"/>
<dbReference type="InterPro" id="IPR021331">
    <property type="entry name" value="Hva1_TUDOR"/>
</dbReference>
<protein>
    <recommendedName>
        <fullName evidence="1">Hypervirulence associated protein TUDOR domain-containing protein</fullName>
    </recommendedName>
</protein>
<sequence>MTQYQVGQQVRYHAIGTATSATENSSTTGEIVEVLTETQPAGTTGSNVQLLTPPLDLGYLIRNDNTGKETAYKSDAIVEVVN</sequence>
<dbReference type="AlphaFoldDB" id="A0A8H7M163"/>
<comment type="caution">
    <text evidence="2">The sequence shown here is derived from an EMBL/GenBank/DDBJ whole genome shotgun (WGS) entry which is preliminary data.</text>
</comment>
<evidence type="ECO:0000313" key="3">
    <source>
        <dbReference type="Proteomes" id="UP000602905"/>
    </source>
</evidence>
<dbReference type="Proteomes" id="UP000602905">
    <property type="component" value="Unassembled WGS sequence"/>
</dbReference>